<evidence type="ECO:0008006" key="5">
    <source>
        <dbReference type="Google" id="ProtNLM"/>
    </source>
</evidence>
<feature type="region of interest" description="Disordered" evidence="1">
    <location>
        <begin position="25"/>
        <end position="46"/>
    </location>
</feature>
<evidence type="ECO:0000313" key="4">
    <source>
        <dbReference type="Proteomes" id="UP000629371"/>
    </source>
</evidence>
<comment type="caution">
    <text evidence="3">The sequence shown here is derived from an EMBL/GenBank/DDBJ whole genome shotgun (WGS) entry which is preliminary data.</text>
</comment>
<feature type="compositionally biased region" description="Gly residues" evidence="1">
    <location>
        <begin position="25"/>
        <end position="34"/>
    </location>
</feature>
<sequence length="237" mass="25146">MLIGTGVAVVAIGVAIAFATTAGNGGGNPSGGSSSGEPSSIPTVDSPAAARAVVNRVTLKPADWGSGYVAADPYENSDLTETTVDQNCNWSDQPIKDAFATLMRLSKTSDGAILTYSWTTAYKAANSAQYSMAENRESLQRCPTQRSGKAQIEDDHEINLPELKGFDEVVAEEGHEVADQNGNKIDTYYTLINGRKGNFILHTEVERTGTGTQEQNRNDASSAISLMLSRLESGASY</sequence>
<dbReference type="EMBL" id="JAERRI010000003">
    <property type="protein sequence ID" value="MBL1089205.1"/>
    <property type="molecule type" value="Genomic_DNA"/>
</dbReference>
<dbReference type="Proteomes" id="UP000629371">
    <property type="component" value="Unassembled WGS sequence"/>
</dbReference>
<proteinExistence type="predicted"/>
<gene>
    <name evidence="3" type="ORF">JK360_07325</name>
</gene>
<evidence type="ECO:0000313" key="3">
    <source>
        <dbReference type="EMBL" id="MBL1089205.1"/>
    </source>
</evidence>
<organism evidence="3 4">
    <name type="scientific">Streptomyces siderophoricus</name>
    <dbReference type="NCBI Taxonomy" id="2802281"/>
    <lineage>
        <taxon>Bacteria</taxon>
        <taxon>Bacillati</taxon>
        <taxon>Actinomycetota</taxon>
        <taxon>Actinomycetes</taxon>
        <taxon>Kitasatosporales</taxon>
        <taxon>Streptomycetaceae</taxon>
        <taxon>Streptomyces</taxon>
    </lineage>
</organism>
<evidence type="ECO:0000256" key="2">
    <source>
        <dbReference type="SAM" id="SignalP"/>
    </source>
</evidence>
<protein>
    <recommendedName>
        <fullName evidence="5">PknH-like extracellular domain-containing protein</fullName>
    </recommendedName>
</protein>
<evidence type="ECO:0000256" key="1">
    <source>
        <dbReference type="SAM" id="MobiDB-lite"/>
    </source>
</evidence>
<keyword evidence="2" id="KW-0732">Signal</keyword>
<dbReference type="RefSeq" id="WP_201802155.1">
    <property type="nucleotide sequence ID" value="NZ_JAERRI010000003.1"/>
</dbReference>
<feature type="signal peptide" evidence="2">
    <location>
        <begin position="1"/>
        <end position="19"/>
    </location>
</feature>
<feature type="chain" id="PRO_5046305992" description="PknH-like extracellular domain-containing protein" evidence="2">
    <location>
        <begin position="20"/>
        <end position="237"/>
    </location>
</feature>
<reference evidence="3 4" key="1">
    <citation type="submission" date="2021-01" db="EMBL/GenBank/DDBJ databases">
        <title>WGS of actinomycetes isolated from Thailand.</title>
        <authorList>
            <person name="Thawai C."/>
        </authorList>
    </citation>
    <scope>NUCLEOTIDE SEQUENCE [LARGE SCALE GENOMIC DNA]</scope>
    <source>
        <strain evidence="3 4">CH9-7</strain>
    </source>
</reference>
<keyword evidence="4" id="KW-1185">Reference proteome</keyword>
<name>A0ABS1MN56_9ACTN</name>
<accession>A0ABS1MN56</accession>